<dbReference type="Pfam" id="PF15208">
    <property type="entry name" value="Rab15_effector"/>
    <property type="match status" value="1"/>
</dbReference>
<protein>
    <submittedName>
        <fullName evidence="1">Rab15 effector protein</fullName>
    </submittedName>
</protein>
<accession>R0KTC3</accession>
<dbReference type="GO" id="GO:0033572">
    <property type="term" value="P:transferrin transport"/>
    <property type="evidence" value="ECO:0007669"/>
    <property type="project" value="TreeGrafter"/>
</dbReference>
<proteinExistence type="predicted"/>
<dbReference type="GO" id="GO:0055037">
    <property type="term" value="C:recycling endosome"/>
    <property type="evidence" value="ECO:0007669"/>
    <property type="project" value="TreeGrafter"/>
</dbReference>
<gene>
    <name evidence="1" type="ORF">Anapl_11233</name>
</gene>
<evidence type="ECO:0000313" key="2">
    <source>
        <dbReference type="Proteomes" id="UP000296049"/>
    </source>
</evidence>
<name>R0KTC3_ANAPL</name>
<dbReference type="AlphaFoldDB" id="R0KTC3"/>
<dbReference type="PANTHER" id="PTHR36682">
    <property type="entry name" value="RAB15 EFFECTOR PROTEIN"/>
    <property type="match status" value="1"/>
</dbReference>
<dbReference type="GO" id="GO:0010008">
    <property type="term" value="C:endosome membrane"/>
    <property type="evidence" value="ECO:0007669"/>
    <property type="project" value="TreeGrafter"/>
</dbReference>
<dbReference type="GO" id="GO:0001881">
    <property type="term" value="P:receptor recycling"/>
    <property type="evidence" value="ECO:0007669"/>
    <property type="project" value="InterPro"/>
</dbReference>
<dbReference type="PANTHER" id="PTHR36682:SF1">
    <property type="entry name" value="RAB15 EFFECTOR PROTEIN"/>
    <property type="match status" value="1"/>
</dbReference>
<sequence>MYLQPSAGIGAPAVFPRPQCAAGMQKVTATRYVYLVGLTVPSDYRAFAEEGRNFPEAVCMWKQSSSAQKMGQKISHEDNQESKAETLVIREVFSQGVVYASQRLKDYLGFTDPQSKFQTATDTLNEIFLVNFISFCVEKGVEDHITTSKTTKQQSLLFGVDWIWTLLGVDKQIKLQIAVQALQLAELFHSESSPTKALDDCCWEATLADEHFQNRSRFEKLAEFCHLVGQDCLGLFIVFSVPGKPKDIRGVMLDSIAKEKQKCCLLGRNALRQFVMSTESFLSTKEMLEKCLSTRNGLKEVGNVYVNFL</sequence>
<dbReference type="EMBL" id="KB743948">
    <property type="protein sequence ID" value="EOA96528.1"/>
    <property type="molecule type" value="Genomic_DNA"/>
</dbReference>
<organism evidence="1 2">
    <name type="scientific">Anas platyrhynchos</name>
    <name type="common">Mallard</name>
    <name type="synonym">Anas boschas</name>
    <dbReference type="NCBI Taxonomy" id="8839"/>
    <lineage>
        <taxon>Eukaryota</taxon>
        <taxon>Metazoa</taxon>
        <taxon>Chordata</taxon>
        <taxon>Craniata</taxon>
        <taxon>Vertebrata</taxon>
        <taxon>Euteleostomi</taxon>
        <taxon>Archelosauria</taxon>
        <taxon>Archosauria</taxon>
        <taxon>Dinosauria</taxon>
        <taxon>Saurischia</taxon>
        <taxon>Theropoda</taxon>
        <taxon>Coelurosauria</taxon>
        <taxon>Aves</taxon>
        <taxon>Neognathae</taxon>
        <taxon>Galloanserae</taxon>
        <taxon>Anseriformes</taxon>
        <taxon>Anatidae</taxon>
        <taxon>Anatinae</taxon>
        <taxon>Anas</taxon>
    </lineage>
</organism>
<evidence type="ECO:0000313" key="1">
    <source>
        <dbReference type="EMBL" id="EOA96528.1"/>
    </source>
</evidence>
<dbReference type="InterPro" id="IPR027985">
    <property type="entry name" value="Rab15_effector"/>
</dbReference>
<dbReference type="Proteomes" id="UP000296049">
    <property type="component" value="Unassembled WGS sequence"/>
</dbReference>
<reference evidence="2" key="1">
    <citation type="journal article" date="2013" name="Nat. Genet.">
        <title>The duck genome and transcriptome provide insight into an avian influenza virus reservoir species.</title>
        <authorList>
            <person name="Huang Y."/>
            <person name="Li Y."/>
            <person name="Burt D.W."/>
            <person name="Chen H."/>
            <person name="Zhang Y."/>
            <person name="Qian W."/>
            <person name="Kim H."/>
            <person name="Gan S."/>
            <person name="Zhao Y."/>
            <person name="Li J."/>
            <person name="Yi K."/>
            <person name="Feng H."/>
            <person name="Zhu P."/>
            <person name="Li B."/>
            <person name="Liu Q."/>
            <person name="Fairley S."/>
            <person name="Magor K.E."/>
            <person name="Du Z."/>
            <person name="Hu X."/>
            <person name="Goodman L."/>
            <person name="Tafer H."/>
            <person name="Vignal A."/>
            <person name="Lee T."/>
            <person name="Kim K.W."/>
            <person name="Sheng Z."/>
            <person name="An Y."/>
            <person name="Searle S."/>
            <person name="Herrero J."/>
            <person name="Groenen M.A."/>
            <person name="Crooijmans R.P."/>
            <person name="Faraut T."/>
            <person name="Cai Q."/>
            <person name="Webster R.G."/>
            <person name="Aldridge J.R."/>
            <person name="Warren W.C."/>
            <person name="Bartschat S."/>
            <person name="Kehr S."/>
            <person name="Marz M."/>
            <person name="Stadler P.F."/>
            <person name="Smith J."/>
            <person name="Kraus R.H."/>
            <person name="Zhao Y."/>
            <person name="Ren L."/>
            <person name="Fei J."/>
            <person name="Morisson M."/>
            <person name="Kaiser P."/>
            <person name="Griffin D.K."/>
            <person name="Rao M."/>
            <person name="Pitel F."/>
            <person name="Wang J."/>
            <person name="Li N."/>
        </authorList>
    </citation>
    <scope>NUCLEOTIDE SEQUENCE [LARGE SCALE GENOMIC DNA]</scope>
</reference>
<keyword evidence="2" id="KW-1185">Reference proteome</keyword>